<protein>
    <submittedName>
        <fullName evidence="1">Uncharacterized protein</fullName>
    </submittedName>
</protein>
<dbReference type="RefSeq" id="WP_338821653.1">
    <property type="nucleotide sequence ID" value="NZ_CP147708.1"/>
</dbReference>
<evidence type="ECO:0000313" key="1">
    <source>
        <dbReference type="EMBL" id="WXC83311.1"/>
    </source>
</evidence>
<name>A0ABZ2P7U3_9BRAD</name>
<reference evidence="1" key="2">
    <citation type="submission" date="2024-03" db="EMBL/GenBank/DDBJ databases">
        <authorList>
            <person name="Bromfield E.S.P."/>
            <person name="Cloutier S."/>
        </authorList>
    </citation>
    <scope>NUCLEOTIDE SEQUENCE</scope>
    <source>
        <strain evidence="1">5S5</strain>
    </source>
</reference>
<accession>A0ABZ2P7U3</accession>
<evidence type="ECO:0000313" key="2">
    <source>
        <dbReference type="Proteomes" id="UP001432046"/>
    </source>
</evidence>
<dbReference type="Proteomes" id="UP001432046">
    <property type="component" value="Chromosome"/>
</dbReference>
<proteinExistence type="predicted"/>
<reference evidence="1" key="1">
    <citation type="journal article" date="2021" name="Int. J. Syst. Evol. Microbiol.">
        <title>Bradyrhizobium septentrionale sp. nov. (sv. septentrionale) and Bradyrhizobium quebecense sp. nov. (sv. septentrionale) associated with legumes native to Canada possess rearranged symbiosis genes and numerous insertion sequences.</title>
        <authorList>
            <person name="Bromfield E.S.P."/>
            <person name="Cloutier S."/>
        </authorList>
    </citation>
    <scope>NUCLEOTIDE SEQUENCE</scope>
    <source>
        <strain evidence="1">5S5</strain>
    </source>
</reference>
<keyword evidence="2" id="KW-1185">Reference proteome</keyword>
<organism evidence="1 2">
    <name type="scientific">Bradyrhizobium septentrionale</name>
    <dbReference type="NCBI Taxonomy" id="1404411"/>
    <lineage>
        <taxon>Bacteria</taxon>
        <taxon>Pseudomonadati</taxon>
        <taxon>Pseudomonadota</taxon>
        <taxon>Alphaproteobacteria</taxon>
        <taxon>Hyphomicrobiales</taxon>
        <taxon>Nitrobacteraceae</taxon>
        <taxon>Bradyrhizobium</taxon>
    </lineage>
</organism>
<sequence length="197" mass="22294">MKEEPPRKLSRNETHDLSMIIKDRSKVLRAHAEEQAAACMADFERQMATVYTFDQDEVWQKATREAQRVVQESQDTIAKRCKQLGIPSAFAPSISASWQGRGENMLAARRAELRRVAQTSIAAMTKAAITKIEKQALDLRTQVVGMGLLSPDAKMFLESLAPVEDSMRALDFAEIEKKLEKEQQLRLADRRRLYGGD</sequence>
<gene>
    <name evidence="1" type="ORF">WDK88_17890</name>
</gene>
<dbReference type="EMBL" id="CP147711">
    <property type="protein sequence ID" value="WXC83311.1"/>
    <property type="molecule type" value="Genomic_DNA"/>
</dbReference>